<dbReference type="InterPro" id="IPR001650">
    <property type="entry name" value="Helicase_C-like"/>
</dbReference>
<gene>
    <name evidence="5" type="ordered locus">sce4555</name>
</gene>
<keyword evidence="1" id="KW-0378">Hydrolase</keyword>
<feature type="region of interest" description="Disordered" evidence="2">
    <location>
        <begin position="1245"/>
        <end position="1270"/>
    </location>
</feature>
<dbReference type="Gene3D" id="3.40.50.10810">
    <property type="entry name" value="Tandem AAA-ATPase domain"/>
    <property type="match status" value="1"/>
</dbReference>
<proteinExistence type="predicted"/>
<evidence type="ECO:0000256" key="2">
    <source>
        <dbReference type="SAM" id="MobiDB-lite"/>
    </source>
</evidence>
<dbReference type="HOGENOM" id="CLU_000315_21_7_7"/>
<name>A9F944_SORC5</name>
<evidence type="ECO:0000313" key="5">
    <source>
        <dbReference type="EMBL" id="CAN94718.1"/>
    </source>
</evidence>
<dbReference type="Proteomes" id="UP000002139">
    <property type="component" value="Chromosome"/>
</dbReference>
<reference evidence="5 6" key="1">
    <citation type="journal article" date="2007" name="Nat. Biotechnol.">
        <title>Complete genome sequence of the myxobacterium Sorangium cellulosum.</title>
        <authorList>
            <person name="Schneiker S."/>
            <person name="Perlova O."/>
            <person name="Kaiser O."/>
            <person name="Gerth K."/>
            <person name="Alici A."/>
            <person name="Altmeyer M.O."/>
            <person name="Bartels D."/>
            <person name="Bekel T."/>
            <person name="Beyer S."/>
            <person name="Bode E."/>
            <person name="Bode H.B."/>
            <person name="Bolten C.J."/>
            <person name="Choudhuri J.V."/>
            <person name="Doss S."/>
            <person name="Elnakady Y.A."/>
            <person name="Frank B."/>
            <person name="Gaigalat L."/>
            <person name="Goesmann A."/>
            <person name="Groeger C."/>
            <person name="Gross F."/>
            <person name="Jelsbak L."/>
            <person name="Jelsbak L."/>
            <person name="Kalinowski J."/>
            <person name="Kegler C."/>
            <person name="Knauber T."/>
            <person name="Konietzny S."/>
            <person name="Kopp M."/>
            <person name="Krause L."/>
            <person name="Krug D."/>
            <person name="Linke B."/>
            <person name="Mahmud T."/>
            <person name="Martinez-Arias R."/>
            <person name="McHardy A.C."/>
            <person name="Merai M."/>
            <person name="Meyer F."/>
            <person name="Mormann S."/>
            <person name="Munoz-Dorado J."/>
            <person name="Perez J."/>
            <person name="Pradella S."/>
            <person name="Rachid S."/>
            <person name="Raddatz G."/>
            <person name="Rosenau F."/>
            <person name="Rueckert C."/>
            <person name="Sasse F."/>
            <person name="Scharfe M."/>
            <person name="Schuster S.C."/>
            <person name="Suen G."/>
            <person name="Treuner-Lange A."/>
            <person name="Velicer G.J."/>
            <person name="Vorholter F.-J."/>
            <person name="Weissman K.J."/>
            <person name="Welch R.D."/>
            <person name="Wenzel S.C."/>
            <person name="Whitworth D.E."/>
            <person name="Wilhelm S."/>
            <person name="Wittmann C."/>
            <person name="Bloecker H."/>
            <person name="Puehler A."/>
            <person name="Mueller R."/>
        </authorList>
    </citation>
    <scope>NUCLEOTIDE SEQUENCE [LARGE SCALE GENOMIC DNA]</scope>
    <source>
        <strain evidence="6">So ce56</strain>
    </source>
</reference>
<dbReference type="InterPro" id="IPR027417">
    <property type="entry name" value="P-loop_NTPase"/>
</dbReference>
<protein>
    <recommendedName>
        <fullName evidence="7">Helicase SNF2</fullName>
    </recommendedName>
</protein>
<dbReference type="InterPro" id="IPR038718">
    <property type="entry name" value="SNF2-like_sf"/>
</dbReference>
<dbReference type="Pfam" id="PF00176">
    <property type="entry name" value="SNF2-rel_dom"/>
    <property type="match status" value="1"/>
</dbReference>
<dbReference type="PANTHER" id="PTHR10799">
    <property type="entry name" value="SNF2/RAD54 HELICASE FAMILY"/>
    <property type="match status" value="1"/>
</dbReference>
<dbReference type="SMART" id="SM00487">
    <property type="entry name" value="DEXDc"/>
    <property type="match status" value="1"/>
</dbReference>
<dbReference type="CDD" id="cd18793">
    <property type="entry name" value="SF2_C_SNF"/>
    <property type="match status" value="1"/>
</dbReference>
<feature type="compositionally biased region" description="Low complexity" evidence="2">
    <location>
        <begin position="1261"/>
        <end position="1270"/>
    </location>
</feature>
<dbReference type="PROSITE" id="PS51192">
    <property type="entry name" value="HELICASE_ATP_BIND_1"/>
    <property type="match status" value="1"/>
</dbReference>
<evidence type="ECO:0000259" key="4">
    <source>
        <dbReference type="PROSITE" id="PS51194"/>
    </source>
</evidence>
<dbReference type="SUPFAM" id="SSF52540">
    <property type="entry name" value="P-loop containing nucleoside triphosphate hydrolases"/>
    <property type="match status" value="2"/>
</dbReference>
<dbReference type="Gene3D" id="3.40.50.300">
    <property type="entry name" value="P-loop containing nucleotide triphosphate hydrolases"/>
    <property type="match status" value="1"/>
</dbReference>
<dbReference type="GO" id="GO:0016787">
    <property type="term" value="F:hydrolase activity"/>
    <property type="evidence" value="ECO:0007669"/>
    <property type="project" value="UniProtKB-KW"/>
</dbReference>
<feature type="domain" description="Helicase ATP-binding" evidence="3">
    <location>
        <begin position="800"/>
        <end position="957"/>
    </location>
</feature>
<dbReference type="EMBL" id="AM746676">
    <property type="protein sequence ID" value="CAN94718.1"/>
    <property type="molecule type" value="Genomic_DNA"/>
</dbReference>
<dbReference type="SMART" id="SM00490">
    <property type="entry name" value="HELICc"/>
    <property type="match status" value="1"/>
</dbReference>
<dbReference type="GO" id="GO:0005524">
    <property type="term" value="F:ATP binding"/>
    <property type="evidence" value="ECO:0007669"/>
    <property type="project" value="InterPro"/>
</dbReference>
<dbReference type="AlphaFoldDB" id="A9F944"/>
<evidence type="ECO:0000256" key="1">
    <source>
        <dbReference type="ARBA" id="ARBA00022801"/>
    </source>
</evidence>
<dbReference type="InterPro" id="IPR049730">
    <property type="entry name" value="SNF2/RAD54-like_C"/>
</dbReference>
<dbReference type="InterPro" id="IPR000330">
    <property type="entry name" value="SNF2_N"/>
</dbReference>
<feature type="domain" description="Helicase C-terminal" evidence="4">
    <location>
        <begin position="1079"/>
        <end position="1240"/>
    </location>
</feature>
<keyword evidence="6" id="KW-1185">Reference proteome</keyword>
<dbReference type="eggNOG" id="COG0553">
    <property type="taxonomic scope" value="Bacteria"/>
</dbReference>
<evidence type="ECO:0000259" key="3">
    <source>
        <dbReference type="PROSITE" id="PS51192"/>
    </source>
</evidence>
<sequence length="1270" mass="137650">MLAQPLRIELAHVKMHVFVVGDEPPQALHLERLVRDRAVRGPHEETCASGMLAGAGAPEPLEPGPRTYDVTPPVMPADPQAVPPVAPAAPFETRAALLAWLAQHGVAHLARLSLEAVAPRVDPTLWPELQLLGARRRLIDLASAESLASALAWLAPSRLRDVLPPLVARFLEDERDDAALARAAAPSLLRAPEEPRALSAHERLCELRARVPDATAPRPERALRAAALRFDAALPGFRLDDPRPFEAHRAGAGFVRPEARLTLAPGALRAECDCGAAGCVHALAAIDAALLWLRQPPSEAFFQALDELGRPAWERALLALDRALDEGPGARGGVELSFRLDVVEAAGVVVAPWIHRLGKKAQRGAGARLGKKRLLLEHGGKLSPEDARIASLLPEGNAFASRALLDALIGHPRLFLDDTPDVAVRIERAPVGVVAEERHGAVRVSAGVEGTALPPALLERARRARPEEVLFLWDWDKGARRLTLLDVKAEIRALLDVLAREGDVFPPESHGALLAALSRWALRVPVAMPRSVMGESVPPELLPVLRLTAQPRGAVEVELRVRPLADAPPLVPGAGARDVHVRRGDRALHAVRDLRREQDFAAALAAELPLAGAEPFEDRPFHYRFASAQGALDLLAACARREPPPELEWVSEPLRVVGDGGPRALKVVLEKRREWFGALGGLSVAGERVELARLLDSARRHERYVQVEATTYVELGEALRAHLERLADHVHDSPHGLSVGPSAAAVLWELERAGAAIEADGAFRGLVERVVAAGELCPAAPAALAAELRPYQLDGYRWLVRLAAWGAGGVLADDMGLGKTVQALAVLIERGERGPALVVAPTSVAFNWQDEARRFAPSLRLTVYADEVDRDGALARLGPGDVLVLSYGLLVRDAARLAARRFATVVFDEAQSLKNATTQRFRAARALQADFRFALSGTPIENHLGELWSLFALVFPGLLGGWDAFRDRYAMPIERQIDPAAGPALARVLAPFLLRRTKAQVEAELPARTEVRVPVVLSGAEWQLYEDARLAALSDLETPRAVRREQERRVEVLAALTRLRLLASHPRLYDARSTLDSSKLARFLGLVEELCAEGQRALVFSQFTSHLALVREALEARGVAYVYLDGETPRKARAERVREFQEGSAPLFLISLKAGGFGINLTAATNVIHLDPWWNPAVEDQASDRAHRLGQRRPVTIYRLVALGTIEEKMLSLHAEKRSLVAQVLGGKDTAGKLSTQELVGLLSEQLRGPDGGEGGDGELSDSSPPSRAL</sequence>
<dbReference type="BioCyc" id="SCEL448385:SCE_RS23375-MONOMER"/>
<dbReference type="InterPro" id="IPR014001">
    <property type="entry name" value="Helicase_ATP-bd"/>
</dbReference>
<accession>A9F944</accession>
<dbReference type="KEGG" id="scl:sce4555"/>
<evidence type="ECO:0000313" key="6">
    <source>
        <dbReference type="Proteomes" id="UP000002139"/>
    </source>
</evidence>
<dbReference type="STRING" id="448385.sce4555"/>
<dbReference type="PROSITE" id="PS51194">
    <property type="entry name" value="HELICASE_CTER"/>
    <property type="match status" value="1"/>
</dbReference>
<organism evidence="5 6">
    <name type="scientific">Sorangium cellulosum (strain So ce56)</name>
    <name type="common">Polyangium cellulosum (strain So ce56)</name>
    <dbReference type="NCBI Taxonomy" id="448385"/>
    <lineage>
        <taxon>Bacteria</taxon>
        <taxon>Pseudomonadati</taxon>
        <taxon>Myxococcota</taxon>
        <taxon>Polyangia</taxon>
        <taxon>Polyangiales</taxon>
        <taxon>Polyangiaceae</taxon>
        <taxon>Sorangium</taxon>
    </lineage>
</organism>
<dbReference type="Pfam" id="PF00271">
    <property type="entry name" value="Helicase_C"/>
    <property type="match status" value="1"/>
</dbReference>
<evidence type="ECO:0008006" key="7">
    <source>
        <dbReference type="Google" id="ProtNLM"/>
    </source>
</evidence>